<dbReference type="PROSITE" id="PS00133">
    <property type="entry name" value="CARBOXYPEPT_ZN_2"/>
    <property type="match status" value="1"/>
</dbReference>
<dbReference type="Gene3D" id="3.40.630.10">
    <property type="entry name" value="Zn peptidases"/>
    <property type="match status" value="1"/>
</dbReference>
<dbReference type="InterPro" id="IPR000834">
    <property type="entry name" value="Peptidase_M14"/>
</dbReference>
<dbReference type="PANTHER" id="PTHR11705">
    <property type="entry name" value="PROTEASE FAMILY M14 CARBOXYPEPTIDASE A,B"/>
    <property type="match status" value="1"/>
</dbReference>
<evidence type="ECO:0000256" key="15">
    <source>
        <dbReference type="SAM" id="SignalP"/>
    </source>
</evidence>
<organism evidence="17 18">
    <name type="scientific">Dactylosporangium matsuzakiense</name>
    <dbReference type="NCBI Taxonomy" id="53360"/>
    <lineage>
        <taxon>Bacteria</taxon>
        <taxon>Bacillati</taxon>
        <taxon>Actinomycetota</taxon>
        <taxon>Actinomycetes</taxon>
        <taxon>Micromonosporales</taxon>
        <taxon>Micromonosporaceae</taxon>
        <taxon>Dactylosporangium</taxon>
    </lineage>
</organism>
<keyword evidence="7" id="KW-0378">Hydrolase</keyword>
<evidence type="ECO:0000256" key="8">
    <source>
        <dbReference type="ARBA" id="ARBA00022833"/>
    </source>
</evidence>
<reference evidence="17" key="2">
    <citation type="submission" date="2023-01" db="EMBL/GenBank/DDBJ databases">
        <authorList>
            <person name="Sun Q."/>
            <person name="Evtushenko L."/>
        </authorList>
    </citation>
    <scope>NUCLEOTIDE SEQUENCE</scope>
    <source>
        <strain evidence="17">VKM Ac-1321</strain>
    </source>
</reference>
<dbReference type="PROSITE" id="PS00132">
    <property type="entry name" value="CARBOXYPEPT_ZN_1"/>
    <property type="match status" value="1"/>
</dbReference>
<evidence type="ECO:0000256" key="14">
    <source>
        <dbReference type="PROSITE-ProRule" id="PRU01379"/>
    </source>
</evidence>
<dbReference type="GO" id="GO:0008270">
    <property type="term" value="F:zinc ion binding"/>
    <property type="evidence" value="ECO:0007669"/>
    <property type="project" value="InterPro"/>
</dbReference>
<comment type="similarity">
    <text evidence="2 14">Belongs to the peptidase M14 family.</text>
</comment>
<evidence type="ECO:0000256" key="1">
    <source>
        <dbReference type="ARBA" id="ARBA00001947"/>
    </source>
</evidence>
<feature type="chain" id="PRO_5040874649" description="Zinc carboxypeptidase" evidence="15">
    <location>
        <begin position="21"/>
        <end position="422"/>
    </location>
</feature>
<protein>
    <recommendedName>
        <fullName evidence="13">Zinc carboxypeptidase</fullName>
        <ecNumber evidence="12">3.4.17.18</ecNumber>
    </recommendedName>
</protein>
<dbReference type="CDD" id="cd03859">
    <property type="entry name" value="M14_CPT"/>
    <property type="match status" value="1"/>
</dbReference>
<feature type="active site" description="Proton donor/acceptor" evidence="14">
    <location>
        <position position="365"/>
    </location>
</feature>
<proteinExistence type="inferred from homology"/>
<feature type="domain" description="Peptidase M14" evidence="16">
    <location>
        <begin position="96"/>
        <end position="401"/>
    </location>
</feature>
<dbReference type="GO" id="GO:0006508">
    <property type="term" value="P:proteolysis"/>
    <property type="evidence" value="ECO:0007669"/>
    <property type="project" value="UniProtKB-KW"/>
</dbReference>
<comment type="function">
    <text evidence="11">Carboxypeptidase that possesses the specificities of both mammalian Cpase A and B. Thus shows broad substrate specificity, being able to cleave Cbz-Gly-Leu, Cbz-Gly-Val, Cbz-Gly-Phe, Cbz-Gly-Lys and Bz-Gly-Arg in vitro.</text>
</comment>
<sequence length="422" mass="46633">MVAFAVVGVVALGTMTQASASPTSPIYQQKSANYIVDGASTQADRNRVGQTGASIDAVEGDRLDITATPVEALKIGRLGYRITRTETEGFPAADSGYHDYAEMQAELDKAAKAYPKILQKLSLGKSYEGRDMPLIKISDNVAKDENEPEILYDAHQHAREHLTVEMALYLVKMFTEGYGKDSRITRIVDTREIWIVPDMNPDGGEYDVSGGKYHSWRKNRQPVGNGGYKGVDLNRNWGYKFACCDGSSPVVSSETYHGPSAFFAPETQHLRDFVLSRRVNGVQQIKAGIDFHTYSELILWPYGYTTQTTAAGLNGDQQKTFATLGKAFAKSNGYTPEQSSSLYITDGSIIDWLWANQGIWAFTFEMYPTTPGKGGFYPPASVINRETARNQDASLTLAEYADCAYRAIKKEQQYCTTSPSPR</sequence>
<dbReference type="GO" id="GO:0004181">
    <property type="term" value="F:metallocarboxypeptidase activity"/>
    <property type="evidence" value="ECO:0007669"/>
    <property type="project" value="InterPro"/>
</dbReference>
<dbReference type="EMBL" id="BSFP01000002">
    <property type="protein sequence ID" value="GLK98914.1"/>
    <property type="molecule type" value="Genomic_DNA"/>
</dbReference>
<comment type="catalytic activity">
    <reaction evidence="10">
        <text>Releases a C-terminal residue, which may be hydrophobic or positively charged.</text>
        <dbReference type="EC" id="3.4.17.18"/>
    </reaction>
</comment>
<dbReference type="InterPro" id="IPR057246">
    <property type="entry name" value="CARBOXYPEPT_ZN_1"/>
</dbReference>
<feature type="signal peptide" evidence="15">
    <location>
        <begin position="1"/>
        <end position="20"/>
    </location>
</feature>
<dbReference type="PROSITE" id="PS52035">
    <property type="entry name" value="PEPTIDASE_M14"/>
    <property type="match status" value="1"/>
</dbReference>
<comment type="cofactor">
    <cofactor evidence="1">
        <name>Zn(2+)</name>
        <dbReference type="ChEBI" id="CHEBI:29105"/>
    </cofactor>
</comment>
<dbReference type="PRINTS" id="PR00765">
    <property type="entry name" value="CRBOXYPTASEA"/>
</dbReference>
<dbReference type="InterPro" id="IPR033810">
    <property type="entry name" value="Carboxypeptidase_T"/>
</dbReference>
<keyword evidence="5" id="KW-0479">Metal-binding</keyword>
<keyword evidence="9" id="KW-0482">Metalloprotease</keyword>
<name>A0A9W6NIJ6_9ACTN</name>
<gene>
    <name evidence="17" type="ORF">GCM10017581_006550</name>
</gene>
<dbReference type="SUPFAM" id="SSF53187">
    <property type="entry name" value="Zn-dependent exopeptidases"/>
    <property type="match status" value="1"/>
</dbReference>
<accession>A0A9W6NIJ6</accession>
<dbReference type="SMART" id="SM00631">
    <property type="entry name" value="Zn_pept"/>
    <property type="match status" value="1"/>
</dbReference>
<evidence type="ECO:0000259" key="16">
    <source>
        <dbReference type="PROSITE" id="PS52035"/>
    </source>
</evidence>
<keyword evidence="4" id="KW-0645">Protease</keyword>
<dbReference type="EC" id="3.4.17.18" evidence="12"/>
<evidence type="ECO:0000256" key="10">
    <source>
        <dbReference type="ARBA" id="ARBA00050859"/>
    </source>
</evidence>
<evidence type="ECO:0000313" key="17">
    <source>
        <dbReference type="EMBL" id="GLK98914.1"/>
    </source>
</evidence>
<keyword evidence="6 15" id="KW-0732">Signal</keyword>
<keyword evidence="18" id="KW-1185">Reference proteome</keyword>
<keyword evidence="3 17" id="KW-0121">Carboxypeptidase</keyword>
<dbReference type="Pfam" id="PF00246">
    <property type="entry name" value="Peptidase_M14"/>
    <property type="match status" value="1"/>
</dbReference>
<dbReference type="FunFam" id="3.40.630.10:FF:000084">
    <property type="entry name" value="Carboxypeptidase B2"/>
    <property type="match status" value="1"/>
</dbReference>
<dbReference type="AlphaFoldDB" id="A0A9W6NIJ6"/>
<reference evidence="17" key="1">
    <citation type="journal article" date="2014" name="Int. J. Syst. Evol. Microbiol.">
        <title>Complete genome sequence of Corynebacterium casei LMG S-19264T (=DSM 44701T), isolated from a smear-ripened cheese.</title>
        <authorList>
            <consortium name="US DOE Joint Genome Institute (JGI-PGF)"/>
            <person name="Walter F."/>
            <person name="Albersmeier A."/>
            <person name="Kalinowski J."/>
            <person name="Ruckert C."/>
        </authorList>
    </citation>
    <scope>NUCLEOTIDE SEQUENCE</scope>
    <source>
        <strain evidence="17">VKM Ac-1321</strain>
    </source>
</reference>
<evidence type="ECO:0000256" key="7">
    <source>
        <dbReference type="ARBA" id="ARBA00022801"/>
    </source>
</evidence>
<evidence type="ECO:0000256" key="11">
    <source>
        <dbReference type="ARBA" id="ARBA00055464"/>
    </source>
</evidence>
<keyword evidence="8" id="KW-0862">Zinc</keyword>
<evidence type="ECO:0000256" key="5">
    <source>
        <dbReference type="ARBA" id="ARBA00022723"/>
    </source>
</evidence>
<evidence type="ECO:0000256" key="4">
    <source>
        <dbReference type="ARBA" id="ARBA00022670"/>
    </source>
</evidence>
<evidence type="ECO:0000256" key="12">
    <source>
        <dbReference type="ARBA" id="ARBA00066554"/>
    </source>
</evidence>
<dbReference type="GO" id="GO:0005615">
    <property type="term" value="C:extracellular space"/>
    <property type="evidence" value="ECO:0007669"/>
    <property type="project" value="TreeGrafter"/>
</dbReference>
<comment type="caution">
    <text evidence="17">The sequence shown here is derived from an EMBL/GenBank/DDBJ whole genome shotgun (WGS) entry which is preliminary data.</text>
</comment>
<evidence type="ECO:0000256" key="6">
    <source>
        <dbReference type="ARBA" id="ARBA00022729"/>
    </source>
</evidence>
<dbReference type="Proteomes" id="UP001143480">
    <property type="component" value="Unassembled WGS sequence"/>
</dbReference>
<dbReference type="PANTHER" id="PTHR11705:SF143">
    <property type="entry name" value="SLL0236 PROTEIN"/>
    <property type="match status" value="1"/>
</dbReference>
<evidence type="ECO:0000256" key="2">
    <source>
        <dbReference type="ARBA" id="ARBA00005988"/>
    </source>
</evidence>
<evidence type="ECO:0000256" key="13">
    <source>
        <dbReference type="ARBA" id="ARBA00074273"/>
    </source>
</evidence>
<dbReference type="InterPro" id="IPR057247">
    <property type="entry name" value="CARBOXYPEPT_ZN_2"/>
</dbReference>
<evidence type="ECO:0000313" key="18">
    <source>
        <dbReference type="Proteomes" id="UP001143480"/>
    </source>
</evidence>
<evidence type="ECO:0000256" key="9">
    <source>
        <dbReference type="ARBA" id="ARBA00023049"/>
    </source>
</evidence>
<evidence type="ECO:0000256" key="3">
    <source>
        <dbReference type="ARBA" id="ARBA00022645"/>
    </source>
</evidence>